<feature type="compositionally biased region" description="Basic and acidic residues" evidence="1">
    <location>
        <begin position="1"/>
        <end position="15"/>
    </location>
</feature>
<name>A0ABM8DVV0_9MICO</name>
<evidence type="ECO:0000313" key="2">
    <source>
        <dbReference type="EMBL" id="BDV29586.1"/>
    </source>
</evidence>
<proteinExistence type="predicted"/>
<organism evidence="2 3">
    <name type="scientific">Microbacterium terricola</name>
    <dbReference type="NCBI Taxonomy" id="344163"/>
    <lineage>
        <taxon>Bacteria</taxon>
        <taxon>Bacillati</taxon>
        <taxon>Actinomycetota</taxon>
        <taxon>Actinomycetes</taxon>
        <taxon>Micrococcales</taxon>
        <taxon>Microbacteriaceae</taxon>
        <taxon>Microbacterium</taxon>
    </lineage>
</organism>
<dbReference type="RefSeq" id="WP_263796604.1">
    <property type="nucleotide sequence ID" value="NZ_AP027141.1"/>
</dbReference>
<feature type="region of interest" description="Disordered" evidence="1">
    <location>
        <begin position="1"/>
        <end position="60"/>
    </location>
</feature>
<feature type="compositionally biased region" description="Basic residues" evidence="1">
    <location>
        <begin position="43"/>
        <end position="54"/>
    </location>
</feature>
<feature type="compositionally biased region" description="Basic and acidic residues" evidence="1">
    <location>
        <begin position="22"/>
        <end position="32"/>
    </location>
</feature>
<gene>
    <name evidence="2" type="ORF">Microterr_02460</name>
</gene>
<evidence type="ECO:0000313" key="3">
    <source>
        <dbReference type="Proteomes" id="UP001317779"/>
    </source>
</evidence>
<sequence>MTEPTIADRLHDGMHRLPGMPDHSEAAERNDGQGHPNRSFQSRTRRAAHTHRGHEHGQPRVLVRWQTAIARLFS</sequence>
<evidence type="ECO:0000256" key="1">
    <source>
        <dbReference type="SAM" id="MobiDB-lite"/>
    </source>
</evidence>
<accession>A0ABM8DVV0</accession>
<dbReference type="EMBL" id="AP027141">
    <property type="protein sequence ID" value="BDV29586.1"/>
    <property type="molecule type" value="Genomic_DNA"/>
</dbReference>
<dbReference type="Proteomes" id="UP001317779">
    <property type="component" value="Chromosome"/>
</dbReference>
<keyword evidence="3" id="KW-1185">Reference proteome</keyword>
<protein>
    <submittedName>
        <fullName evidence="2">Uncharacterized protein</fullName>
    </submittedName>
</protein>
<reference evidence="2 3" key="1">
    <citation type="submission" date="2022-12" db="EMBL/GenBank/DDBJ databases">
        <title>Microbacterium terricola strain KV-448 chromosome, complete genome.</title>
        <authorList>
            <person name="Oshima T."/>
            <person name="Moriya T."/>
            <person name="Bessho Y."/>
        </authorList>
    </citation>
    <scope>NUCLEOTIDE SEQUENCE [LARGE SCALE GENOMIC DNA]</scope>
    <source>
        <strain evidence="2 3">KV-448</strain>
    </source>
</reference>